<dbReference type="FunFam" id="3.30.2040.10:FF:000001">
    <property type="entry name" value="D-glutamate cyclase, mitochondrial"/>
    <property type="match status" value="1"/>
</dbReference>
<protein>
    <recommendedName>
        <fullName evidence="3">Putative hydro-lyase SAMN02982927_01256</fullName>
        <ecNumber evidence="3">4.2.1.-</ecNumber>
    </recommendedName>
</protein>
<accession>A0A1I2QJT8</accession>
<dbReference type="AlphaFoldDB" id="A0A1I2QJT8"/>
<keyword evidence="5" id="KW-1185">Reference proteome</keyword>
<reference evidence="5" key="1">
    <citation type="submission" date="2016-10" db="EMBL/GenBank/DDBJ databases">
        <authorList>
            <person name="Varghese N."/>
            <person name="Submissions S."/>
        </authorList>
    </citation>
    <scope>NUCLEOTIDE SEQUENCE [LARGE SCALE GENOMIC DNA]</scope>
    <source>
        <strain evidence="5">ATCC 700379</strain>
    </source>
</reference>
<dbReference type="GO" id="GO:0016829">
    <property type="term" value="F:lyase activity"/>
    <property type="evidence" value="ECO:0007669"/>
    <property type="project" value="UniProtKB-KW"/>
</dbReference>
<organism evidence="4 5">
    <name type="scientific">Sporolactobacillus nakayamae</name>
    <dbReference type="NCBI Taxonomy" id="269670"/>
    <lineage>
        <taxon>Bacteria</taxon>
        <taxon>Bacillati</taxon>
        <taxon>Bacillota</taxon>
        <taxon>Bacilli</taxon>
        <taxon>Bacillales</taxon>
        <taxon>Sporolactobacillaceae</taxon>
        <taxon>Sporolactobacillus</taxon>
    </lineage>
</organism>
<dbReference type="NCBIfam" id="NF003969">
    <property type="entry name" value="PRK05463.1"/>
    <property type="match status" value="1"/>
</dbReference>
<dbReference type="SUPFAM" id="SSF160920">
    <property type="entry name" value="PSTPO5379-like"/>
    <property type="match status" value="1"/>
</dbReference>
<dbReference type="Proteomes" id="UP000198752">
    <property type="component" value="Unassembled WGS sequence"/>
</dbReference>
<dbReference type="Gene3D" id="3.30.2040.10">
    <property type="entry name" value="PSTPO5379-like domain"/>
    <property type="match status" value="1"/>
</dbReference>
<dbReference type="STRING" id="269670.SAMN02982927_01256"/>
<proteinExistence type="inferred from homology"/>
<evidence type="ECO:0000313" key="4">
    <source>
        <dbReference type="EMBL" id="SFG28588.1"/>
    </source>
</evidence>
<evidence type="ECO:0000256" key="2">
    <source>
        <dbReference type="ARBA" id="ARBA00023239"/>
    </source>
</evidence>
<dbReference type="HAMAP" id="MF_01830">
    <property type="entry name" value="Hydro_lyase"/>
    <property type="match status" value="1"/>
</dbReference>
<dbReference type="OrthoDB" id="149585at2"/>
<dbReference type="InterPro" id="IPR016938">
    <property type="entry name" value="UPF0317"/>
</dbReference>
<dbReference type="Gene3D" id="3.40.1640.10">
    <property type="entry name" value="PSTPO5379-like"/>
    <property type="match status" value="1"/>
</dbReference>
<dbReference type="EMBL" id="FOOY01000007">
    <property type="protein sequence ID" value="SFG28588.1"/>
    <property type="molecule type" value="Genomic_DNA"/>
</dbReference>
<evidence type="ECO:0000256" key="3">
    <source>
        <dbReference type="HAMAP-Rule" id="MF_01830"/>
    </source>
</evidence>
<dbReference type="InterPro" id="IPR009906">
    <property type="entry name" value="D-Glu_cyclase"/>
</dbReference>
<evidence type="ECO:0000313" key="5">
    <source>
        <dbReference type="Proteomes" id="UP000198752"/>
    </source>
</evidence>
<dbReference type="InterPro" id="IPR038021">
    <property type="entry name" value="Putative_hydro-lyase"/>
</dbReference>
<name>A0A1I2QJT8_9BACL</name>
<dbReference type="PANTHER" id="PTHR32022">
    <property type="entry name" value="D-GLUTAMATE CYCLASE, MITOCHONDRIAL"/>
    <property type="match status" value="1"/>
</dbReference>
<gene>
    <name evidence="4" type="ORF">SAMN02982927_01256</name>
</gene>
<keyword evidence="2 3" id="KW-0456">Lyase</keyword>
<dbReference type="Pfam" id="PF07286">
    <property type="entry name" value="D-Glu_cyclase"/>
    <property type="match status" value="1"/>
</dbReference>
<dbReference type="PANTHER" id="PTHR32022:SF10">
    <property type="entry name" value="D-GLUTAMATE CYCLASE, MITOCHONDRIAL"/>
    <property type="match status" value="1"/>
</dbReference>
<dbReference type="EC" id="4.2.1.-" evidence="3"/>
<dbReference type="PIRSF" id="PIRSF029755">
    <property type="entry name" value="UCP029755"/>
    <property type="match status" value="1"/>
</dbReference>
<evidence type="ECO:0000256" key="1">
    <source>
        <dbReference type="ARBA" id="ARBA00007896"/>
    </source>
</evidence>
<comment type="similarity">
    <text evidence="1 3">Belongs to the D-glutamate cyclase family.</text>
</comment>
<dbReference type="RefSeq" id="WP_093671174.1">
    <property type="nucleotide sequence ID" value="NZ_FOOY01000007.1"/>
</dbReference>
<sequence>MIDYLALAEKSPSDVRELIRAGEWDQPTSGLSNGHTQANLVILPEKYAYDFLLFCQRNPKPCPLLEVLDTGDPIVKLMADHADIRTDIPKYRIYKNGVMHSEVTDLRPFWREDFVSFLIGCSFSFEQALLENDIPVRQIEEQCNVPMYRTTIPCKSAGVFQGPMVVSMRPMSEEQAIRAIQVTTRYPSVHGAPIHFGNPDKIGIHDLGHPDFGAAVTIREGEIPVFWACGVTPQAAVMASKPELAITHSPGHMFITDQKDTAFSIM</sequence>